<keyword evidence="7 9" id="KW-0472">Membrane</keyword>
<feature type="transmembrane region" description="Helical" evidence="9">
    <location>
        <begin position="91"/>
        <end position="115"/>
    </location>
</feature>
<dbReference type="AlphaFoldDB" id="A0A1G6GGT6"/>
<evidence type="ECO:0000256" key="8">
    <source>
        <dbReference type="ARBA" id="ARBA00023315"/>
    </source>
</evidence>
<evidence type="ECO:0000259" key="10">
    <source>
        <dbReference type="PROSITE" id="PS50263"/>
    </source>
</evidence>
<feature type="domain" description="CN hydrolase" evidence="10">
    <location>
        <begin position="224"/>
        <end position="470"/>
    </location>
</feature>
<gene>
    <name evidence="9" type="primary">lnt</name>
    <name evidence="11" type="ORF">SAMN05421733_10191</name>
</gene>
<keyword evidence="8 9" id="KW-0012">Acyltransferase</keyword>
<evidence type="ECO:0000256" key="3">
    <source>
        <dbReference type="ARBA" id="ARBA00022475"/>
    </source>
</evidence>
<feature type="transmembrane region" description="Helical" evidence="9">
    <location>
        <begin position="35"/>
        <end position="52"/>
    </location>
</feature>
<evidence type="ECO:0000256" key="5">
    <source>
        <dbReference type="ARBA" id="ARBA00022692"/>
    </source>
</evidence>
<dbReference type="EC" id="2.3.1.269" evidence="9"/>
<dbReference type="Gene3D" id="3.60.110.10">
    <property type="entry name" value="Carbon-nitrogen hydrolase"/>
    <property type="match status" value="1"/>
</dbReference>
<keyword evidence="12" id="KW-1185">Reference proteome</keyword>
<evidence type="ECO:0000256" key="4">
    <source>
        <dbReference type="ARBA" id="ARBA00022679"/>
    </source>
</evidence>
<keyword evidence="6 9" id="KW-1133">Transmembrane helix</keyword>
<evidence type="ECO:0000313" key="12">
    <source>
        <dbReference type="Proteomes" id="UP000242501"/>
    </source>
</evidence>
<evidence type="ECO:0000256" key="9">
    <source>
        <dbReference type="HAMAP-Rule" id="MF_01148"/>
    </source>
</evidence>
<dbReference type="EMBL" id="FMYL01000001">
    <property type="protein sequence ID" value="SDB81164.1"/>
    <property type="molecule type" value="Genomic_DNA"/>
</dbReference>
<sequence length="512" mass="57459">MSLKDINLQKMPLALLCFITLIAGAAFSFSLAPYGYWWLALLSPALLYACLHERSAPQAFILGWCYGIGLWFVGAFWLYTSIHEYGDTNSAVSVLLIGLLAIIMGLFSAISTWIYRRFFPETPLTFTPIWILFEWLKTWLFTGFPWLFVGYAFTQAYLDAYAPLFGIFGVSFVAVLIATACVEMIKKRFFWVIPIVLILVGAWGANLLNFVTPKNEKPLSVSLIQGNIPQDLKWQEAYQYKTLDIYSALSASEWGRDLVLWPESSIPMLQTSVQPFIDEVSEHAKLTGSAWGVGMLYYDVSASEHANKWLLYNALMLSGKDASGLYKKQRLVPFGEYVPFAGLLKWVLPALQNDPSGGGLSAGQAPQPHLSIKQHALGVAICYEVAYPNLTRLNAIGSDYMTTISNDAWFTGTAGPWQHLQMVQMRAKENGRWFMRATNTGVTAFINEHGQIVAQAPQDQALVLRHDVPAFTGQTLYSRLGDYPVLVFSAILLLLGWRYRPRTIDVSFKSRR</sequence>
<organism evidence="11 12">
    <name type="scientific">Acinetobacter boissieri</name>
    <dbReference type="NCBI Taxonomy" id="1219383"/>
    <lineage>
        <taxon>Bacteria</taxon>
        <taxon>Pseudomonadati</taxon>
        <taxon>Pseudomonadota</taxon>
        <taxon>Gammaproteobacteria</taxon>
        <taxon>Moraxellales</taxon>
        <taxon>Moraxellaceae</taxon>
        <taxon>Acinetobacter</taxon>
    </lineage>
</organism>
<comment type="similarity">
    <text evidence="2 9">Belongs to the CN hydrolase family. Apolipoprotein N-acyltransferase subfamily.</text>
</comment>
<name>A0A1G6GGT6_9GAMM</name>
<dbReference type="PANTHER" id="PTHR38686:SF1">
    <property type="entry name" value="APOLIPOPROTEIN N-ACYLTRANSFERASE"/>
    <property type="match status" value="1"/>
</dbReference>
<keyword evidence="5 9" id="KW-0812">Transmembrane</keyword>
<accession>A0A1G6GGT6</accession>
<dbReference type="SUPFAM" id="SSF56317">
    <property type="entry name" value="Carbon-nitrogen hydrolase"/>
    <property type="match status" value="1"/>
</dbReference>
<feature type="transmembrane region" description="Helical" evidence="9">
    <location>
        <begin position="59"/>
        <end position="79"/>
    </location>
</feature>
<dbReference type="InterPro" id="IPR003010">
    <property type="entry name" value="C-N_Hydrolase"/>
</dbReference>
<evidence type="ECO:0000256" key="2">
    <source>
        <dbReference type="ARBA" id="ARBA00010065"/>
    </source>
</evidence>
<evidence type="ECO:0000256" key="7">
    <source>
        <dbReference type="ARBA" id="ARBA00023136"/>
    </source>
</evidence>
<evidence type="ECO:0000256" key="6">
    <source>
        <dbReference type="ARBA" id="ARBA00022989"/>
    </source>
</evidence>
<dbReference type="Pfam" id="PF00795">
    <property type="entry name" value="CN_hydrolase"/>
    <property type="match status" value="1"/>
</dbReference>
<proteinExistence type="inferred from homology"/>
<feature type="transmembrane region" description="Helical" evidence="9">
    <location>
        <begin position="189"/>
        <end position="211"/>
    </location>
</feature>
<dbReference type="STRING" id="1219383.SAMN05421733_10191"/>
<dbReference type="RefSeq" id="WP_092746368.1">
    <property type="nucleotide sequence ID" value="NZ_FMYL01000001.1"/>
</dbReference>
<dbReference type="Pfam" id="PF20154">
    <property type="entry name" value="LNT_N"/>
    <property type="match status" value="1"/>
</dbReference>
<dbReference type="InterPro" id="IPR045378">
    <property type="entry name" value="LNT_N"/>
</dbReference>
<protein>
    <recommendedName>
        <fullName evidence="9">Apolipoprotein N-acyltransferase</fullName>
        <shortName evidence="9">ALP N-acyltransferase</shortName>
        <ecNumber evidence="9">2.3.1.269</ecNumber>
    </recommendedName>
</protein>
<dbReference type="OrthoDB" id="9804277at2"/>
<comment type="function">
    <text evidence="9">Catalyzes the phospholipid dependent N-acylation of the N-terminal cysteine of apolipoprotein, the last step in lipoprotein maturation.</text>
</comment>
<evidence type="ECO:0000313" key="11">
    <source>
        <dbReference type="EMBL" id="SDB81164.1"/>
    </source>
</evidence>
<dbReference type="GO" id="GO:0005886">
    <property type="term" value="C:plasma membrane"/>
    <property type="evidence" value="ECO:0007669"/>
    <property type="project" value="UniProtKB-SubCell"/>
</dbReference>
<comment type="catalytic activity">
    <reaction evidence="9">
        <text>N-terminal S-1,2-diacyl-sn-glyceryl-L-cysteinyl-[lipoprotein] + a glycerophospholipid = N-acyl-S-1,2-diacyl-sn-glyceryl-L-cysteinyl-[lipoprotein] + a 2-acyl-sn-glycero-3-phospholipid + H(+)</text>
        <dbReference type="Rhea" id="RHEA:48228"/>
        <dbReference type="Rhea" id="RHEA-COMP:14681"/>
        <dbReference type="Rhea" id="RHEA-COMP:14684"/>
        <dbReference type="ChEBI" id="CHEBI:15378"/>
        <dbReference type="ChEBI" id="CHEBI:136912"/>
        <dbReference type="ChEBI" id="CHEBI:140656"/>
        <dbReference type="ChEBI" id="CHEBI:140657"/>
        <dbReference type="ChEBI" id="CHEBI:140660"/>
        <dbReference type="EC" id="2.3.1.269"/>
    </reaction>
</comment>
<dbReference type="NCBIfam" id="TIGR00546">
    <property type="entry name" value="lnt"/>
    <property type="match status" value="1"/>
</dbReference>
<feature type="transmembrane region" description="Helical" evidence="9">
    <location>
        <begin position="136"/>
        <end position="154"/>
    </location>
</feature>
<feature type="transmembrane region" description="Helical" evidence="9">
    <location>
        <begin position="12"/>
        <end position="29"/>
    </location>
</feature>
<comment type="pathway">
    <text evidence="9">Protein modification; lipoprotein biosynthesis (N-acyl transfer).</text>
</comment>
<dbReference type="GO" id="GO:0042158">
    <property type="term" value="P:lipoprotein biosynthetic process"/>
    <property type="evidence" value="ECO:0007669"/>
    <property type="project" value="UniProtKB-UniRule"/>
</dbReference>
<dbReference type="CDD" id="cd07571">
    <property type="entry name" value="ALP_N-acyl_transferase"/>
    <property type="match status" value="1"/>
</dbReference>
<dbReference type="HAMAP" id="MF_01148">
    <property type="entry name" value="Lnt"/>
    <property type="match status" value="1"/>
</dbReference>
<dbReference type="Proteomes" id="UP000242501">
    <property type="component" value="Unassembled WGS sequence"/>
</dbReference>
<dbReference type="UniPathway" id="UPA00666"/>
<dbReference type="InterPro" id="IPR004563">
    <property type="entry name" value="Apolipo_AcylTrfase"/>
</dbReference>
<keyword evidence="4 9" id="KW-0808">Transferase</keyword>
<keyword evidence="3 9" id="KW-1003">Cell membrane</keyword>
<dbReference type="GO" id="GO:0016410">
    <property type="term" value="F:N-acyltransferase activity"/>
    <property type="evidence" value="ECO:0007669"/>
    <property type="project" value="UniProtKB-UniRule"/>
</dbReference>
<comment type="subcellular location">
    <subcellularLocation>
        <location evidence="1 9">Cell membrane</location>
        <topology evidence="1 9">Multi-pass membrane protein</topology>
    </subcellularLocation>
</comment>
<evidence type="ECO:0000256" key="1">
    <source>
        <dbReference type="ARBA" id="ARBA00004651"/>
    </source>
</evidence>
<feature type="transmembrane region" description="Helical" evidence="9">
    <location>
        <begin position="160"/>
        <end position="182"/>
    </location>
</feature>
<dbReference type="PROSITE" id="PS50263">
    <property type="entry name" value="CN_HYDROLASE"/>
    <property type="match status" value="1"/>
</dbReference>
<reference evidence="12" key="1">
    <citation type="submission" date="2016-09" db="EMBL/GenBank/DDBJ databases">
        <authorList>
            <person name="Varghese N."/>
            <person name="Submissions S."/>
        </authorList>
    </citation>
    <scope>NUCLEOTIDE SEQUENCE [LARGE SCALE GENOMIC DNA]</scope>
    <source>
        <strain evidence="12">ANC 4422</strain>
    </source>
</reference>
<feature type="transmembrane region" description="Helical" evidence="9">
    <location>
        <begin position="483"/>
        <end position="499"/>
    </location>
</feature>
<dbReference type="PANTHER" id="PTHR38686">
    <property type="entry name" value="APOLIPOPROTEIN N-ACYLTRANSFERASE"/>
    <property type="match status" value="1"/>
</dbReference>
<keyword evidence="11" id="KW-0449">Lipoprotein</keyword>
<dbReference type="InterPro" id="IPR036526">
    <property type="entry name" value="C-N_Hydrolase_sf"/>
</dbReference>